<organism evidence="2 3">
    <name type="scientific">Sphingomonas edaphi</name>
    <dbReference type="NCBI Taxonomy" id="2315689"/>
    <lineage>
        <taxon>Bacteria</taxon>
        <taxon>Pseudomonadati</taxon>
        <taxon>Pseudomonadota</taxon>
        <taxon>Alphaproteobacteria</taxon>
        <taxon>Sphingomonadales</taxon>
        <taxon>Sphingomonadaceae</taxon>
        <taxon>Sphingomonas</taxon>
    </lineage>
</organism>
<reference evidence="2 3" key="1">
    <citation type="submission" date="2018-09" db="EMBL/GenBank/DDBJ databases">
        <title>Sphingomonas sp. DAC4.</title>
        <authorList>
            <person name="Seo T."/>
        </authorList>
    </citation>
    <scope>NUCLEOTIDE SEQUENCE [LARGE SCALE GENOMIC DNA]</scope>
    <source>
        <strain evidence="2 3">DAC4</strain>
    </source>
</reference>
<evidence type="ECO:0000259" key="1">
    <source>
        <dbReference type="Pfam" id="PF17803"/>
    </source>
</evidence>
<dbReference type="Gene3D" id="2.60.40.10">
    <property type="entry name" value="Immunoglobulins"/>
    <property type="match status" value="1"/>
</dbReference>
<feature type="domain" description="RapA2 cadherin-like" evidence="1">
    <location>
        <begin position="152"/>
        <end position="235"/>
    </location>
</feature>
<dbReference type="RefSeq" id="WP_199662502.1">
    <property type="nucleotide sequence ID" value="NZ_QXTF01000004.1"/>
</dbReference>
<dbReference type="EMBL" id="QXTF01000004">
    <property type="protein sequence ID" value="RIX26970.1"/>
    <property type="molecule type" value="Genomic_DNA"/>
</dbReference>
<dbReference type="InterPro" id="IPR040853">
    <property type="entry name" value="RapA2_cadherin-like"/>
</dbReference>
<dbReference type="AlphaFoldDB" id="A0A418PXN6"/>
<name>A0A418PXN6_9SPHN</name>
<dbReference type="InterPro" id="IPR013783">
    <property type="entry name" value="Ig-like_fold"/>
</dbReference>
<keyword evidence="3" id="KW-1185">Reference proteome</keyword>
<comment type="caution">
    <text evidence="2">The sequence shown here is derived from an EMBL/GenBank/DDBJ whole genome shotgun (WGS) entry which is preliminary data.</text>
</comment>
<sequence>MATQTTGGGSTTSFTNTPQAKDDSYIFVEDDLRNNTTLYSIATSTIILDVMANDLGGKAKTLFSVEDGDGNPITADFDLLAKDVNSAGVSQWEMTLGGNWVRINNGKIEYRIADGSGVPGQGRDINSLTDGQIFCDQFVYAIRLGNGTLSEATVKINITGANDAASISVVGVSDNAVVEAGGVANGLPGDPCAYGTLVVNDADLGENVFHAPDAGALTGTYGDFTFNPLSGGWTYTLDNSLATTQGLDDGESVTETLTVTSIDGSASYDIVVTITGADDAPTLAAVTSGSIAEVDQSATTTDGGLSGLLVGGDVDG</sequence>
<evidence type="ECO:0000313" key="3">
    <source>
        <dbReference type="Proteomes" id="UP000285023"/>
    </source>
</evidence>
<dbReference type="NCBIfam" id="TIGR01965">
    <property type="entry name" value="VCBS_repeat"/>
    <property type="match status" value="2"/>
</dbReference>
<dbReference type="InterPro" id="IPR010221">
    <property type="entry name" value="VCBS_dom"/>
</dbReference>
<dbReference type="Proteomes" id="UP000285023">
    <property type="component" value="Unassembled WGS sequence"/>
</dbReference>
<gene>
    <name evidence="2" type="ORF">D3M59_10450</name>
</gene>
<feature type="non-terminal residue" evidence="2">
    <location>
        <position position="316"/>
    </location>
</feature>
<evidence type="ECO:0000313" key="2">
    <source>
        <dbReference type="EMBL" id="RIX26970.1"/>
    </source>
</evidence>
<dbReference type="Pfam" id="PF17803">
    <property type="entry name" value="Cadherin_4"/>
    <property type="match status" value="1"/>
</dbReference>
<accession>A0A418PXN6</accession>
<protein>
    <recommendedName>
        <fullName evidence="1">RapA2 cadherin-like domain-containing protein</fullName>
    </recommendedName>
</protein>
<proteinExistence type="predicted"/>